<sequence length="152" mass="16467">MRPPTPWLLPLLLALGCSRPVTSEALGLQYEPPSGVSFASEEAGPPAVAHFEGGLELRSVPGPELPLETPPEEVFRLAGVPLPGKALQQARGTLPAGAVARYEFLKGNVRTLAYVLPRPDRFVLVTFSAPESDYRPRSSRVERSLSTLKLLR</sequence>
<protein>
    <recommendedName>
        <fullName evidence="3">Lipoprotein</fullName>
    </recommendedName>
</protein>
<name>A0A1I0KBF6_9BACT</name>
<dbReference type="EMBL" id="FOIJ01000010">
    <property type="protein sequence ID" value="SEU21544.1"/>
    <property type="molecule type" value="Genomic_DNA"/>
</dbReference>
<keyword evidence="2" id="KW-1185">Reference proteome</keyword>
<reference evidence="2" key="1">
    <citation type="submission" date="2016-10" db="EMBL/GenBank/DDBJ databases">
        <authorList>
            <person name="Varghese N."/>
            <person name="Submissions S."/>
        </authorList>
    </citation>
    <scope>NUCLEOTIDE SEQUENCE [LARGE SCALE GENOMIC DNA]</scope>
    <source>
        <strain evidence="2">DSM 16858</strain>
    </source>
</reference>
<organism evidence="1 2">
    <name type="scientific">Stigmatella erecta</name>
    <dbReference type="NCBI Taxonomy" id="83460"/>
    <lineage>
        <taxon>Bacteria</taxon>
        <taxon>Pseudomonadati</taxon>
        <taxon>Myxococcota</taxon>
        <taxon>Myxococcia</taxon>
        <taxon>Myxococcales</taxon>
        <taxon>Cystobacterineae</taxon>
        <taxon>Archangiaceae</taxon>
        <taxon>Stigmatella</taxon>
    </lineage>
</organism>
<dbReference type="PROSITE" id="PS51257">
    <property type="entry name" value="PROKAR_LIPOPROTEIN"/>
    <property type="match status" value="1"/>
</dbReference>
<accession>A0A1I0KBF6</accession>
<dbReference type="Proteomes" id="UP000199181">
    <property type="component" value="Unassembled WGS sequence"/>
</dbReference>
<evidence type="ECO:0008006" key="3">
    <source>
        <dbReference type="Google" id="ProtNLM"/>
    </source>
</evidence>
<evidence type="ECO:0000313" key="1">
    <source>
        <dbReference type="EMBL" id="SEU21544.1"/>
    </source>
</evidence>
<proteinExistence type="predicted"/>
<evidence type="ECO:0000313" key="2">
    <source>
        <dbReference type="Proteomes" id="UP000199181"/>
    </source>
</evidence>
<dbReference type="RefSeq" id="WP_093522825.1">
    <property type="nucleotide sequence ID" value="NZ_FOIJ01000010.1"/>
</dbReference>
<gene>
    <name evidence="1" type="ORF">SAMN05443639_11017</name>
</gene>
<dbReference type="AlphaFoldDB" id="A0A1I0KBF6"/>